<dbReference type="AlphaFoldDB" id="A0A4Q9GSQ7"/>
<sequence>MKIEISEKAYEKITRLIETGQQSSIEQTIDDALELLIASSEDRAANLLSVLEAIFDSDNYLIRWPTSVATKAMNSDTIAGIITLAIARQALSYPLRSINGSTRRMIPGSKRHFLQQHGVSSAMSVAICGAAGRIAAHPMIAVALRDGDLNDVILACDRALEDDRDGVLTFCRLDRIGKSG</sequence>
<organism evidence="1 2">
    <name type="scientific">Hansschlegelia quercus</name>
    <dbReference type="NCBI Taxonomy" id="2528245"/>
    <lineage>
        <taxon>Bacteria</taxon>
        <taxon>Pseudomonadati</taxon>
        <taxon>Pseudomonadota</taxon>
        <taxon>Alphaproteobacteria</taxon>
        <taxon>Hyphomicrobiales</taxon>
        <taxon>Methylopilaceae</taxon>
        <taxon>Hansschlegelia</taxon>
    </lineage>
</organism>
<evidence type="ECO:0000313" key="2">
    <source>
        <dbReference type="Proteomes" id="UP000291613"/>
    </source>
</evidence>
<comment type="caution">
    <text evidence="1">The sequence shown here is derived from an EMBL/GenBank/DDBJ whole genome shotgun (WGS) entry which is preliminary data.</text>
</comment>
<dbReference type="EMBL" id="SIUB01000001">
    <property type="protein sequence ID" value="TBN55240.1"/>
    <property type="molecule type" value="Genomic_DNA"/>
</dbReference>
<dbReference type="RefSeq" id="WP_131001491.1">
    <property type="nucleotide sequence ID" value="NZ_JBHSZR010000002.1"/>
</dbReference>
<accession>A0A4Q9GSQ7</accession>
<evidence type="ECO:0000313" key="1">
    <source>
        <dbReference type="EMBL" id="TBN55240.1"/>
    </source>
</evidence>
<proteinExistence type="predicted"/>
<protein>
    <submittedName>
        <fullName evidence="1">Uncharacterized protein</fullName>
    </submittedName>
</protein>
<gene>
    <name evidence="1" type="ORF">EYR15_03675</name>
</gene>
<name>A0A4Q9GSQ7_9HYPH</name>
<keyword evidence="2" id="KW-1185">Reference proteome</keyword>
<dbReference type="Proteomes" id="UP000291613">
    <property type="component" value="Unassembled WGS sequence"/>
</dbReference>
<reference evidence="1 2" key="1">
    <citation type="submission" date="2019-02" db="EMBL/GenBank/DDBJ databases">
        <title>Hansschlegelia quercus sp. nov., a novel methylotrophic bacterium from buds of oak (Quercus robur L.).</title>
        <authorList>
            <person name="Agafonova N.V."/>
            <person name="Kaparullina E.N."/>
            <person name="Grouzdev D.S."/>
            <person name="Doronina N.V."/>
        </authorList>
    </citation>
    <scope>NUCLEOTIDE SEQUENCE [LARGE SCALE GENOMIC DNA]</scope>
    <source>
        <strain evidence="1 2">Dub</strain>
    </source>
</reference>